<evidence type="ECO:0000259" key="1">
    <source>
        <dbReference type="Pfam" id="PF14111"/>
    </source>
</evidence>
<protein>
    <recommendedName>
        <fullName evidence="1">DUF4283 domain-containing protein</fullName>
    </recommendedName>
</protein>
<sequence length="93" mass="10663">MKELGNKHFLSKCLVGRFNDHPFHHNPKPEVIQKWFVSRWQVTVGLKVTPINHNLFLFDLPSVQEAKAVKAEYGSRMAKAFIGMVVSSWSGLR</sequence>
<dbReference type="EMBL" id="JACXVP010000009">
    <property type="protein sequence ID" value="KAG5584501.1"/>
    <property type="molecule type" value="Genomic_DNA"/>
</dbReference>
<evidence type="ECO:0000313" key="3">
    <source>
        <dbReference type="Proteomes" id="UP000824120"/>
    </source>
</evidence>
<evidence type="ECO:0000313" key="2">
    <source>
        <dbReference type="EMBL" id="KAG5584501.1"/>
    </source>
</evidence>
<reference evidence="2 3" key="1">
    <citation type="submission" date="2020-09" db="EMBL/GenBank/DDBJ databases">
        <title>De no assembly of potato wild relative species, Solanum commersonii.</title>
        <authorList>
            <person name="Cho K."/>
        </authorList>
    </citation>
    <scope>NUCLEOTIDE SEQUENCE [LARGE SCALE GENOMIC DNA]</scope>
    <source>
        <strain evidence="2">LZ3.2</strain>
        <tissue evidence="2">Leaf</tissue>
    </source>
</reference>
<keyword evidence="3" id="KW-1185">Reference proteome</keyword>
<name>A0A9J5XAB3_SOLCO</name>
<dbReference type="Pfam" id="PF14111">
    <property type="entry name" value="DUF4283"/>
    <property type="match status" value="1"/>
</dbReference>
<proteinExistence type="predicted"/>
<gene>
    <name evidence="2" type="ORF">H5410_044935</name>
</gene>
<dbReference type="Proteomes" id="UP000824120">
    <property type="component" value="Chromosome 9"/>
</dbReference>
<comment type="caution">
    <text evidence="2">The sequence shown here is derived from an EMBL/GenBank/DDBJ whole genome shotgun (WGS) entry which is preliminary data.</text>
</comment>
<accession>A0A9J5XAB3</accession>
<organism evidence="2 3">
    <name type="scientific">Solanum commersonii</name>
    <name type="common">Commerson's wild potato</name>
    <name type="synonym">Commerson's nightshade</name>
    <dbReference type="NCBI Taxonomy" id="4109"/>
    <lineage>
        <taxon>Eukaryota</taxon>
        <taxon>Viridiplantae</taxon>
        <taxon>Streptophyta</taxon>
        <taxon>Embryophyta</taxon>
        <taxon>Tracheophyta</taxon>
        <taxon>Spermatophyta</taxon>
        <taxon>Magnoliopsida</taxon>
        <taxon>eudicotyledons</taxon>
        <taxon>Gunneridae</taxon>
        <taxon>Pentapetalae</taxon>
        <taxon>asterids</taxon>
        <taxon>lamiids</taxon>
        <taxon>Solanales</taxon>
        <taxon>Solanaceae</taxon>
        <taxon>Solanoideae</taxon>
        <taxon>Solaneae</taxon>
        <taxon>Solanum</taxon>
    </lineage>
</organism>
<dbReference type="AlphaFoldDB" id="A0A9J5XAB3"/>
<feature type="domain" description="DUF4283" evidence="1">
    <location>
        <begin position="9"/>
        <end position="69"/>
    </location>
</feature>
<dbReference type="OrthoDB" id="1305046at2759"/>
<dbReference type="InterPro" id="IPR025558">
    <property type="entry name" value="DUF4283"/>
</dbReference>